<dbReference type="InterPro" id="IPR016032">
    <property type="entry name" value="Sig_transdc_resp-reg_C-effctor"/>
</dbReference>
<dbReference type="SUPFAM" id="SSF46894">
    <property type="entry name" value="C-terminal effector domain of the bipartite response regulators"/>
    <property type="match status" value="1"/>
</dbReference>
<dbReference type="PRINTS" id="PR00038">
    <property type="entry name" value="HTHLUXR"/>
</dbReference>
<dbReference type="Gene3D" id="1.10.10.10">
    <property type="entry name" value="Winged helix-like DNA-binding domain superfamily/Winged helix DNA-binding domain"/>
    <property type="match status" value="1"/>
</dbReference>
<dbReference type="PANTHER" id="PTHR44688">
    <property type="entry name" value="DNA-BINDING TRANSCRIPTIONAL ACTIVATOR DEVR_DOSR"/>
    <property type="match status" value="1"/>
</dbReference>
<protein>
    <submittedName>
        <fullName evidence="5">Helix-turn-helix transcriptional regulator</fullName>
    </submittedName>
</protein>
<feature type="domain" description="HTH luxR-type" evidence="4">
    <location>
        <begin position="70"/>
        <end position="135"/>
    </location>
</feature>
<dbReference type="GO" id="GO:0006355">
    <property type="term" value="P:regulation of DNA-templated transcription"/>
    <property type="evidence" value="ECO:0007669"/>
    <property type="project" value="InterPro"/>
</dbReference>
<accession>A0A5R9FVT5</accession>
<evidence type="ECO:0000256" key="3">
    <source>
        <dbReference type="ARBA" id="ARBA00023163"/>
    </source>
</evidence>
<dbReference type="SMART" id="SM00421">
    <property type="entry name" value="HTH_LUXR"/>
    <property type="match status" value="1"/>
</dbReference>
<keyword evidence="2" id="KW-0238">DNA-binding</keyword>
<proteinExistence type="predicted"/>
<dbReference type="PANTHER" id="PTHR44688:SF16">
    <property type="entry name" value="DNA-BINDING TRANSCRIPTIONAL ACTIVATOR DEVR_DOSR"/>
    <property type="match status" value="1"/>
</dbReference>
<name>A0A5R9FVT5_9ACTN</name>
<dbReference type="PROSITE" id="PS50043">
    <property type="entry name" value="HTH_LUXR_2"/>
    <property type="match status" value="1"/>
</dbReference>
<gene>
    <name evidence="5" type="ORF">FE633_10825</name>
</gene>
<dbReference type="InterPro" id="IPR000792">
    <property type="entry name" value="Tscrpt_reg_LuxR_C"/>
</dbReference>
<dbReference type="EMBL" id="VBZC01000010">
    <property type="protein sequence ID" value="TLS46040.1"/>
    <property type="molecule type" value="Genomic_DNA"/>
</dbReference>
<evidence type="ECO:0000313" key="5">
    <source>
        <dbReference type="EMBL" id="TLS46040.1"/>
    </source>
</evidence>
<evidence type="ECO:0000256" key="2">
    <source>
        <dbReference type="ARBA" id="ARBA00023125"/>
    </source>
</evidence>
<sequence length="150" mass="16741">MSLAQPTETHPPTRCEELTHDLADATEKTRAAWLSQRIVVATYLRAVMPHLEAAFHRGRLGHLRDLGMLPPSLTHPLTGREKQVIVRVARGMSNAETGANLFLSEDTIKTHLRRIYKKTGTHDRAHAVSLLLIRGDITAADVLEPLDDDR</sequence>
<dbReference type="Pfam" id="PF00196">
    <property type="entry name" value="GerE"/>
    <property type="match status" value="1"/>
</dbReference>
<evidence type="ECO:0000313" key="6">
    <source>
        <dbReference type="Proteomes" id="UP000305906"/>
    </source>
</evidence>
<keyword evidence="6" id="KW-1185">Reference proteome</keyword>
<dbReference type="CDD" id="cd06170">
    <property type="entry name" value="LuxR_C_like"/>
    <property type="match status" value="1"/>
</dbReference>
<dbReference type="Proteomes" id="UP000305906">
    <property type="component" value="Unassembled WGS sequence"/>
</dbReference>
<dbReference type="InterPro" id="IPR036388">
    <property type="entry name" value="WH-like_DNA-bd_sf"/>
</dbReference>
<dbReference type="GO" id="GO:0003677">
    <property type="term" value="F:DNA binding"/>
    <property type="evidence" value="ECO:0007669"/>
    <property type="project" value="UniProtKB-KW"/>
</dbReference>
<keyword evidence="3" id="KW-0804">Transcription</keyword>
<evidence type="ECO:0000256" key="1">
    <source>
        <dbReference type="ARBA" id="ARBA00023015"/>
    </source>
</evidence>
<reference evidence="5 6" key="1">
    <citation type="submission" date="2019-05" db="EMBL/GenBank/DDBJ databases">
        <title>Streptomyces sp. NEAU-C151, a novel actinomycete isolated from soil.</title>
        <authorList>
            <person name="Han L."/>
            <person name="Jiang H."/>
        </authorList>
    </citation>
    <scope>NUCLEOTIDE SEQUENCE [LARGE SCALE GENOMIC DNA]</scope>
    <source>
        <strain evidence="5 6">NEAU-C151</strain>
    </source>
</reference>
<comment type="caution">
    <text evidence="5">The sequence shown here is derived from an EMBL/GenBank/DDBJ whole genome shotgun (WGS) entry which is preliminary data.</text>
</comment>
<keyword evidence="1" id="KW-0805">Transcription regulation</keyword>
<organism evidence="5 6">
    <name type="scientific">Streptomyces montanus</name>
    <dbReference type="NCBI Taxonomy" id="2580423"/>
    <lineage>
        <taxon>Bacteria</taxon>
        <taxon>Bacillati</taxon>
        <taxon>Actinomycetota</taxon>
        <taxon>Actinomycetes</taxon>
        <taxon>Kitasatosporales</taxon>
        <taxon>Streptomycetaceae</taxon>
        <taxon>Streptomyces</taxon>
    </lineage>
</organism>
<evidence type="ECO:0000259" key="4">
    <source>
        <dbReference type="PROSITE" id="PS50043"/>
    </source>
</evidence>
<dbReference type="AlphaFoldDB" id="A0A5R9FVT5"/>